<evidence type="ECO:0000256" key="1">
    <source>
        <dbReference type="ARBA" id="ARBA00004906"/>
    </source>
</evidence>
<name>A0AAD4T188_9MAGN</name>
<keyword evidence="4" id="KW-0833">Ubl conjugation pathway</keyword>
<dbReference type="GO" id="GO:0042542">
    <property type="term" value="P:response to hydrogen peroxide"/>
    <property type="evidence" value="ECO:0007669"/>
    <property type="project" value="UniProtKB-ARBA"/>
</dbReference>
<dbReference type="PANTHER" id="PTHR46287">
    <property type="entry name" value="BTB/POZ AND TAZ DOMAIN-CONTAINING PROTEIN 3-RELATED"/>
    <property type="match status" value="1"/>
</dbReference>
<dbReference type="InterPro" id="IPR011333">
    <property type="entry name" value="SKP1/BTB/POZ_sf"/>
</dbReference>
<evidence type="ECO:0000256" key="5">
    <source>
        <dbReference type="ARBA" id="ARBA00022833"/>
    </source>
</evidence>
<keyword evidence="2" id="KW-0479">Metal-binding</keyword>
<dbReference type="GO" id="GO:0008270">
    <property type="term" value="F:zinc ion binding"/>
    <property type="evidence" value="ECO:0007669"/>
    <property type="project" value="UniProtKB-KW"/>
</dbReference>
<dbReference type="SUPFAM" id="SSF54695">
    <property type="entry name" value="POZ domain"/>
    <property type="match status" value="1"/>
</dbReference>
<dbReference type="GO" id="GO:0005516">
    <property type="term" value="F:calmodulin binding"/>
    <property type="evidence" value="ECO:0007669"/>
    <property type="project" value="UniProtKB-ARBA"/>
</dbReference>
<gene>
    <name evidence="7" type="ORF">MKW98_009936</name>
</gene>
<dbReference type="EMBL" id="JAJJMB010006318">
    <property type="protein sequence ID" value="KAI3935017.1"/>
    <property type="molecule type" value="Genomic_DNA"/>
</dbReference>
<evidence type="ECO:0000256" key="3">
    <source>
        <dbReference type="ARBA" id="ARBA00022771"/>
    </source>
</evidence>
<dbReference type="AlphaFoldDB" id="A0AAD4T188"/>
<evidence type="ECO:0000256" key="4">
    <source>
        <dbReference type="ARBA" id="ARBA00022786"/>
    </source>
</evidence>
<evidence type="ECO:0000313" key="7">
    <source>
        <dbReference type="EMBL" id="KAI3935017.1"/>
    </source>
</evidence>
<dbReference type="Proteomes" id="UP001202328">
    <property type="component" value="Unassembled WGS sequence"/>
</dbReference>
<dbReference type="InterPro" id="IPR035898">
    <property type="entry name" value="TAZ_dom_sf"/>
</dbReference>
<dbReference type="InterPro" id="IPR044513">
    <property type="entry name" value="BT1/2/3/4/5"/>
</dbReference>
<dbReference type="CDD" id="cd14733">
    <property type="entry name" value="BACK"/>
    <property type="match status" value="1"/>
</dbReference>
<dbReference type="InterPro" id="IPR000197">
    <property type="entry name" value="Znf_TAZ"/>
</dbReference>
<keyword evidence="3" id="KW-0863">Zinc-finger</keyword>
<dbReference type="Pfam" id="PF02135">
    <property type="entry name" value="zf-TAZ"/>
    <property type="match status" value="1"/>
</dbReference>
<comment type="pathway">
    <text evidence="1">Protein modification; protein ubiquitination.</text>
</comment>
<keyword evidence="5" id="KW-0862">Zinc</keyword>
<accession>A0AAD4T188</accession>
<reference evidence="7" key="1">
    <citation type="submission" date="2022-04" db="EMBL/GenBank/DDBJ databases">
        <title>A functionally conserved STORR gene fusion in Papaver species that diverged 16.8 million years ago.</title>
        <authorList>
            <person name="Catania T."/>
        </authorList>
    </citation>
    <scope>NUCLEOTIDE SEQUENCE</scope>
    <source>
        <strain evidence="7">S-188037</strain>
    </source>
</reference>
<dbReference type="SUPFAM" id="SSF57933">
    <property type="entry name" value="TAZ domain"/>
    <property type="match status" value="1"/>
</dbReference>
<feature type="domain" description="BTB" evidence="6">
    <location>
        <begin position="33"/>
        <end position="103"/>
    </location>
</feature>
<dbReference type="GO" id="GO:0005634">
    <property type="term" value="C:nucleus"/>
    <property type="evidence" value="ECO:0007669"/>
    <property type="project" value="TreeGrafter"/>
</dbReference>
<dbReference type="Pfam" id="PF00651">
    <property type="entry name" value="BTB"/>
    <property type="match status" value="1"/>
</dbReference>
<keyword evidence="8" id="KW-1185">Reference proteome</keyword>
<evidence type="ECO:0000313" key="8">
    <source>
        <dbReference type="Proteomes" id="UP001202328"/>
    </source>
</evidence>
<dbReference type="FunFam" id="1.25.40.420:FF:000012">
    <property type="entry name" value="BTB/POZ and TAZ domain-containing protein 2"/>
    <property type="match status" value="1"/>
</dbReference>
<dbReference type="Gene3D" id="1.25.40.420">
    <property type="match status" value="1"/>
</dbReference>
<dbReference type="GO" id="GO:0009725">
    <property type="term" value="P:response to hormone"/>
    <property type="evidence" value="ECO:0007669"/>
    <property type="project" value="UniProtKB-ARBA"/>
</dbReference>
<dbReference type="Gene3D" id="3.30.710.10">
    <property type="entry name" value="Potassium Channel Kv1.1, Chain A"/>
    <property type="match status" value="1"/>
</dbReference>
<sequence length="359" mass="41010">MEPAMKNQTKTISMSTLIGFDQISTKSDKISYEDVKILTSTGLRIFANSILLGSSSKVLEKILDQPSKKHNNSVRVIPILGVPCDAVIAFIQFLYSSRCTEEEIGNYGIHLLALSHVFDVQKLKQRCTKGLSTRLMVENVVDVLQLARLCDAPDLYLKCMRFLSKEFKAVERTEGWKFLRANDAFLELEILQFLDEIESRNKKRSRSKEEQATYLELSEAMECLKHICTEGCTNVGPYDRELPPTKKTGPCERFSTCQGLQGLIKHFAMCKKRMNGGCCRCKRMGQLLKLHASICDQDDHCCKVPLCRQFKLKNQLERKADDGRWRLLVKKVVCAKTVSSLSSPKMMILRRKQEDRPQR</sequence>
<dbReference type="GO" id="GO:0006355">
    <property type="term" value="P:regulation of DNA-templated transcription"/>
    <property type="evidence" value="ECO:0007669"/>
    <property type="project" value="UniProtKB-ARBA"/>
</dbReference>
<comment type="caution">
    <text evidence="7">The sequence shown here is derived from an EMBL/GenBank/DDBJ whole genome shotgun (WGS) entry which is preliminary data.</text>
</comment>
<dbReference type="Gene3D" id="1.20.1020.10">
    <property type="entry name" value="TAZ domain"/>
    <property type="match status" value="1"/>
</dbReference>
<dbReference type="GO" id="GO:0009751">
    <property type="term" value="P:response to salicylic acid"/>
    <property type="evidence" value="ECO:0007669"/>
    <property type="project" value="UniProtKB-ARBA"/>
</dbReference>
<dbReference type="FunFam" id="1.20.1020.10:FF:000007">
    <property type="entry name" value="BTB/POZ and TAZ domain-containing protein 2"/>
    <property type="match status" value="1"/>
</dbReference>
<evidence type="ECO:0000259" key="6">
    <source>
        <dbReference type="PROSITE" id="PS50097"/>
    </source>
</evidence>
<dbReference type="InterPro" id="IPR000210">
    <property type="entry name" value="BTB/POZ_dom"/>
</dbReference>
<dbReference type="SMART" id="SM00551">
    <property type="entry name" value="ZnF_TAZ"/>
    <property type="match status" value="1"/>
</dbReference>
<dbReference type="SMART" id="SM00225">
    <property type="entry name" value="BTB"/>
    <property type="match status" value="1"/>
</dbReference>
<organism evidence="7 8">
    <name type="scientific">Papaver atlanticum</name>
    <dbReference type="NCBI Taxonomy" id="357466"/>
    <lineage>
        <taxon>Eukaryota</taxon>
        <taxon>Viridiplantae</taxon>
        <taxon>Streptophyta</taxon>
        <taxon>Embryophyta</taxon>
        <taxon>Tracheophyta</taxon>
        <taxon>Spermatophyta</taxon>
        <taxon>Magnoliopsida</taxon>
        <taxon>Ranunculales</taxon>
        <taxon>Papaveraceae</taxon>
        <taxon>Papaveroideae</taxon>
        <taxon>Papaver</taxon>
    </lineage>
</organism>
<evidence type="ECO:0000256" key="2">
    <source>
        <dbReference type="ARBA" id="ARBA00022723"/>
    </source>
</evidence>
<dbReference type="PROSITE" id="PS50097">
    <property type="entry name" value="BTB"/>
    <property type="match status" value="1"/>
</dbReference>
<protein>
    <recommendedName>
        <fullName evidence="6">BTB domain-containing protein</fullName>
    </recommendedName>
</protein>
<proteinExistence type="predicted"/>
<dbReference type="PANTHER" id="PTHR46287:SF4">
    <property type="entry name" value="BTB_POZ AND TAZ DOMAIN-CONTAINING PROTEIN 2"/>
    <property type="match status" value="1"/>
</dbReference>